<gene>
    <name evidence="2" type="ORF">H8876_03260</name>
</gene>
<dbReference type="AlphaFoldDB" id="A0A923SLA3"/>
<evidence type="ECO:0000313" key="2">
    <source>
        <dbReference type="EMBL" id="MBC5999018.1"/>
    </source>
</evidence>
<comment type="caution">
    <text evidence="2">The sequence shown here is derived from an EMBL/GenBank/DDBJ whole genome shotgun (WGS) entry which is preliminary data.</text>
</comment>
<keyword evidence="3" id="KW-1185">Reference proteome</keyword>
<dbReference type="Pfam" id="PF12957">
    <property type="entry name" value="DUF3846"/>
    <property type="match status" value="1"/>
</dbReference>
<organism evidence="2 3">
    <name type="scientific">Lentihominibacter faecis</name>
    <dbReference type="NCBI Taxonomy" id="2764712"/>
    <lineage>
        <taxon>Bacteria</taxon>
        <taxon>Bacillati</taxon>
        <taxon>Bacillota</taxon>
        <taxon>Clostridia</taxon>
        <taxon>Peptostreptococcales</taxon>
        <taxon>Anaerovoracaceae</taxon>
        <taxon>Lentihominibacter</taxon>
    </lineage>
</organism>
<proteinExistence type="predicted"/>
<sequence length="100" mass="11052">MIVLKKEPGKDPVLTDIDNTLEAFQKNVGGYIETVTLTEELMIVCNEEGRIQSLPYNCTVMNADFYGTILIAGIDGDEFTDVPTTTAKFFSKLVQVKGNE</sequence>
<reference evidence="2" key="1">
    <citation type="submission" date="2020-08" db="EMBL/GenBank/DDBJ databases">
        <authorList>
            <person name="Liu C."/>
            <person name="Sun Q."/>
        </authorList>
    </citation>
    <scope>NUCLEOTIDE SEQUENCE</scope>
    <source>
        <strain evidence="2">BX16</strain>
    </source>
</reference>
<dbReference type="RefSeq" id="WP_249286502.1">
    <property type="nucleotide sequence ID" value="NZ_JACRWC010000045.1"/>
</dbReference>
<feature type="domain" description="DUF3846" evidence="1">
    <location>
        <begin position="1"/>
        <end position="92"/>
    </location>
</feature>
<accession>A0A923SLA3</accession>
<evidence type="ECO:0000259" key="1">
    <source>
        <dbReference type="Pfam" id="PF12957"/>
    </source>
</evidence>
<protein>
    <submittedName>
        <fullName evidence="2">DUF3846 domain-containing protein</fullName>
    </submittedName>
</protein>
<dbReference type="EMBL" id="JACRWC010000045">
    <property type="protein sequence ID" value="MBC5999018.1"/>
    <property type="molecule type" value="Genomic_DNA"/>
</dbReference>
<dbReference type="InterPro" id="IPR024559">
    <property type="entry name" value="DUF3846"/>
</dbReference>
<evidence type="ECO:0000313" key="3">
    <source>
        <dbReference type="Proteomes" id="UP000644115"/>
    </source>
</evidence>
<dbReference type="Proteomes" id="UP000644115">
    <property type="component" value="Unassembled WGS sequence"/>
</dbReference>
<name>A0A923SLA3_9FIRM</name>